<gene>
    <name evidence="2" type="ORF">LHJ74_31415</name>
</gene>
<keyword evidence="1" id="KW-1133">Transmembrane helix</keyword>
<evidence type="ECO:0000313" key="3">
    <source>
        <dbReference type="Proteomes" id="UP001156389"/>
    </source>
</evidence>
<keyword evidence="1" id="KW-0812">Transmembrane</keyword>
<proteinExistence type="predicted"/>
<dbReference type="InterPro" id="IPR021215">
    <property type="entry name" value="DUF2752"/>
</dbReference>
<organism evidence="2 3">
    <name type="scientific">Streptomyces gossypii</name>
    <dbReference type="NCBI Taxonomy" id="2883101"/>
    <lineage>
        <taxon>Bacteria</taxon>
        <taxon>Bacillati</taxon>
        <taxon>Actinomycetota</taxon>
        <taxon>Actinomycetes</taxon>
        <taxon>Kitasatosporales</taxon>
        <taxon>Streptomycetaceae</taxon>
        <taxon>Streptomyces</taxon>
    </lineage>
</organism>
<reference evidence="2 3" key="1">
    <citation type="submission" date="2021-10" db="EMBL/GenBank/DDBJ databases">
        <title>Streptomyces gossypii sp. nov., isolated from soil collected from cotton field.</title>
        <authorList>
            <person name="Ge X."/>
            <person name="Chen X."/>
            <person name="Liu W."/>
        </authorList>
    </citation>
    <scope>NUCLEOTIDE SEQUENCE [LARGE SCALE GENOMIC DNA]</scope>
    <source>
        <strain evidence="2 3">N2-109</strain>
    </source>
</reference>
<feature type="transmembrane region" description="Helical" evidence="1">
    <location>
        <begin position="117"/>
        <end position="141"/>
    </location>
</feature>
<feature type="transmembrane region" description="Helical" evidence="1">
    <location>
        <begin position="78"/>
        <end position="97"/>
    </location>
</feature>
<dbReference type="Proteomes" id="UP001156389">
    <property type="component" value="Unassembled WGS sequence"/>
</dbReference>
<feature type="transmembrane region" description="Helical" evidence="1">
    <location>
        <begin position="12"/>
        <end position="36"/>
    </location>
</feature>
<sequence>MPAGGPPPARSVLARLAAPVGALAAVGAAFAVVGTLDPNEPGHYPTCPFLYLTGLDCPGCGGLRTAHAVAHGDLGTALSVNVLAVAAFVAFAVYWIVWVLRALRHRPMNGLTLRPSYWWPIGVLVLGFTVVRNLPFGAALAS</sequence>
<dbReference type="Pfam" id="PF10825">
    <property type="entry name" value="DUF2752"/>
    <property type="match status" value="1"/>
</dbReference>
<evidence type="ECO:0000313" key="2">
    <source>
        <dbReference type="EMBL" id="MCT2594365.1"/>
    </source>
</evidence>
<name>A0ABT2K2I7_9ACTN</name>
<accession>A0ABT2K2I7</accession>
<keyword evidence="3" id="KW-1185">Reference proteome</keyword>
<keyword evidence="1" id="KW-0472">Membrane</keyword>
<protein>
    <submittedName>
        <fullName evidence="2">DUF2752 domain-containing protein</fullName>
    </submittedName>
</protein>
<comment type="caution">
    <text evidence="2">The sequence shown here is derived from an EMBL/GenBank/DDBJ whole genome shotgun (WGS) entry which is preliminary data.</text>
</comment>
<evidence type="ECO:0000256" key="1">
    <source>
        <dbReference type="SAM" id="Phobius"/>
    </source>
</evidence>
<dbReference type="EMBL" id="JAJAGO010000020">
    <property type="protein sequence ID" value="MCT2594365.1"/>
    <property type="molecule type" value="Genomic_DNA"/>
</dbReference>